<dbReference type="Proteomes" id="UP000777265">
    <property type="component" value="Unassembled WGS sequence"/>
</dbReference>
<proteinExistence type="inferred from homology"/>
<dbReference type="STRING" id="909663.GCA_000512235_01177"/>
<accession>A0A351U6P9</accession>
<evidence type="ECO:0000256" key="1">
    <source>
        <dbReference type="ARBA" id="ARBA00007637"/>
    </source>
</evidence>
<feature type="domain" description="NAD-dependent epimerase/dehydratase" evidence="2">
    <location>
        <begin position="9"/>
        <end position="249"/>
    </location>
</feature>
<comment type="similarity">
    <text evidence="1">Belongs to the NAD(P)-dependent epimerase/dehydratase family.</text>
</comment>
<dbReference type="Gene3D" id="3.40.50.720">
    <property type="entry name" value="NAD(P)-binding Rossmann-like Domain"/>
    <property type="match status" value="1"/>
</dbReference>
<evidence type="ECO:0000313" key="3">
    <source>
        <dbReference type="EMBL" id="NLW34309.1"/>
    </source>
</evidence>
<evidence type="ECO:0000313" key="4">
    <source>
        <dbReference type="Proteomes" id="UP000777265"/>
    </source>
</evidence>
<dbReference type="PANTHER" id="PTHR43000">
    <property type="entry name" value="DTDP-D-GLUCOSE 4,6-DEHYDRATASE-RELATED"/>
    <property type="match status" value="1"/>
</dbReference>
<sequence length="327" mass="36829">MSVFKDREVLITGGLGFIGSNLAIELVRLGARVTIVDNMLPRQGGNFFNIKDIETQVKVNISDVRNQLSMNHLVKGKDYIFHLAGQVNHVDSMRNPIQDLDINCRGTLVLLEALRQFNRSGKVIFAGTRGEYGSSVTLPVDEDHPTNPKGIYAVTNLTAEKMVLVYDDVFGIKGACLRITNTYGPRHQMMHDEYGVFNWFIRKAMDDEDIPVFGDGRILRDFLYVDDLVACLLATAATDKAYGEVFNVGTGVPVSFIDLARKIVEISGTGRVICTEFTQERKEVEPGDYYADIAKIKTIVPWVPTTSLEDGIQRTIDYYRENRKEYW</sequence>
<reference evidence="3" key="2">
    <citation type="submission" date="2020-01" db="EMBL/GenBank/DDBJ databases">
        <authorList>
            <person name="Campanaro S."/>
        </authorList>
    </citation>
    <scope>NUCLEOTIDE SEQUENCE</scope>
    <source>
        <strain evidence="3">AS06rmzACSIP_7</strain>
    </source>
</reference>
<dbReference type="EMBL" id="JAAYEE010000039">
    <property type="protein sequence ID" value="NLW34309.1"/>
    <property type="molecule type" value="Genomic_DNA"/>
</dbReference>
<comment type="caution">
    <text evidence="3">The sequence shown here is derived from an EMBL/GenBank/DDBJ whole genome shotgun (WGS) entry which is preliminary data.</text>
</comment>
<reference evidence="3" key="1">
    <citation type="journal article" date="2020" name="Biotechnol. Biofuels">
        <title>New insights from the biogas microbiome by comprehensive genome-resolved metagenomics of nearly 1600 species originating from multiple anaerobic digesters.</title>
        <authorList>
            <person name="Campanaro S."/>
            <person name="Treu L."/>
            <person name="Rodriguez-R L.M."/>
            <person name="Kovalovszki A."/>
            <person name="Ziels R.M."/>
            <person name="Maus I."/>
            <person name="Zhu X."/>
            <person name="Kougias P.G."/>
            <person name="Basile A."/>
            <person name="Luo G."/>
            <person name="Schluter A."/>
            <person name="Konstantinidis K.T."/>
            <person name="Angelidaki I."/>
        </authorList>
    </citation>
    <scope>NUCLEOTIDE SEQUENCE</scope>
    <source>
        <strain evidence="3">AS06rmzACSIP_7</strain>
    </source>
</reference>
<organism evidence="3 4">
    <name type="scientific">Syntrophorhabdus aromaticivorans</name>
    <dbReference type="NCBI Taxonomy" id="328301"/>
    <lineage>
        <taxon>Bacteria</taxon>
        <taxon>Pseudomonadati</taxon>
        <taxon>Thermodesulfobacteriota</taxon>
        <taxon>Syntrophorhabdia</taxon>
        <taxon>Syntrophorhabdales</taxon>
        <taxon>Syntrophorhabdaceae</taxon>
        <taxon>Syntrophorhabdus</taxon>
    </lineage>
</organism>
<dbReference type="InterPro" id="IPR036291">
    <property type="entry name" value="NAD(P)-bd_dom_sf"/>
</dbReference>
<dbReference type="Pfam" id="PF01370">
    <property type="entry name" value="Epimerase"/>
    <property type="match status" value="1"/>
</dbReference>
<name>A0A351U6P9_9BACT</name>
<gene>
    <name evidence="3" type="ORF">GXY80_02340</name>
</gene>
<dbReference type="InterPro" id="IPR001509">
    <property type="entry name" value="Epimerase_deHydtase"/>
</dbReference>
<dbReference type="SUPFAM" id="SSF51735">
    <property type="entry name" value="NAD(P)-binding Rossmann-fold domains"/>
    <property type="match status" value="1"/>
</dbReference>
<protein>
    <submittedName>
        <fullName evidence="3">NAD-dependent epimerase/dehydratase family protein</fullName>
    </submittedName>
</protein>
<evidence type="ECO:0000259" key="2">
    <source>
        <dbReference type="Pfam" id="PF01370"/>
    </source>
</evidence>
<dbReference type="AlphaFoldDB" id="A0A351U6P9"/>
<dbReference type="Gene3D" id="3.90.25.10">
    <property type="entry name" value="UDP-galactose 4-epimerase, domain 1"/>
    <property type="match status" value="1"/>
</dbReference>